<accession>A0A6V7WTT9</accession>
<reference evidence="1 2" key="1">
    <citation type="submission" date="2020-08" db="EMBL/GenBank/DDBJ databases">
        <authorList>
            <person name="Koutsovoulos G."/>
            <person name="Danchin GJ E."/>
        </authorList>
    </citation>
    <scope>NUCLEOTIDE SEQUENCE [LARGE SCALE GENOMIC DNA]</scope>
</reference>
<dbReference type="EMBL" id="CAJEWN010000808">
    <property type="protein sequence ID" value="CAD2190454.1"/>
    <property type="molecule type" value="Genomic_DNA"/>
</dbReference>
<sequence>MHFRENEMFLIEFGIQHDNGLTNCLADMASTNFRSFNPAAMTSNSFVVYKNYVKKLIFRLAIAFGLKNGEFEGIKRGYPERHKNYCGDLSKCHNDGGRCLDVADYTIGWARDGDQVQSTFHPIGEINYGYCDIRKEMSNKHKAAGLHFYDKAFRGCGNSTPTYFCFKHENVRNPKKWRITDKDHTEPIYNHLFTFHILPTTSMQMSMQNIWIECDKDANKENCNENAAFQQCDKMFVKFVSWEFFVKSAT</sequence>
<dbReference type="Proteomes" id="UP000580250">
    <property type="component" value="Unassembled WGS sequence"/>
</dbReference>
<protein>
    <submittedName>
        <fullName evidence="1">Uncharacterized protein</fullName>
    </submittedName>
</protein>
<comment type="caution">
    <text evidence="1">The sequence shown here is derived from an EMBL/GenBank/DDBJ whole genome shotgun (WGS) entry which is preliminary data.</text>
</comment>
<evidence type="ECO:0000313" key="1">
    <source>
        <dbReference type="EMBL" id="CAD2190454.1"/>
    </source>
</evidence>
<dbReference type="AlphaFoldDB" id="A0A6V7WTT9"/>
<proteinExistence type="predicted"/>
<organism evidence="1 2">
    <name type="scientific">Meloidogyne enterolobii</name>
    <name type="common">Root-knot nematode worm</name>
    <name type="synonym">Meloidogyne mayaguensis</name>
    <dbReference type="NCBI Taxonomy" id="390850"/>
    <lineage>
        <taxon>Eukaryota</taxon>
        <taxon>Metazoa</taxon>
        <taxon>Ecdysozoa</taxon>
        <taxon>Nematoda</taxon>
        <taxon>Chromadorea</taxon>
        <taxon>Rhabditida</taxon>
        <taxon>Tylenchina</taxon>
        <taxon>Tylenchomorpha</taxon>
        <taxon>Tylenchoidea</taxon>
        <taxon>Meloidogynidae</taxon>
        <taxon>Meloidogyninae</taxon>
        <taxon>Meloidogyne</taxon>
    </lineage>
</organism>
<evidence type="ECO:0000313" key="2">
    <source>
        <dbReference type="Proteomes" id="UP000580250"/>
    </source>
</evidence>
<name>A0A6V7WTT9_MELEN</name>
<gene>
    <name evidence="1" type="ORF">MENT_LOCUS43247</name>
</gene>